<feature type="domain" description="O-acyltransferase WSD1-like N-terminal" evidence="12">
    <location>
        <begin position="183"/>
        <end position="234"/>
    </location>
</feature>
<dbReference type="PANTHER" id="PTHR31650:SF1">
    <property type="entry name" value="WAX ESTER SYNTHASE_DIACYLGLYCEROL ACYLTRANSFERASE 4-RELATED"/>
    <property type="match status" value="1"/>
</dbReference>
<keyword evidence="8 11" id="KW-0443">Lipid metabolism</keyword>
<dbReference type="OrthoDB" id="9810950at2"/>
<evidence type="ECO:0000259" key="13">
    <source>
        <dbReference type="Pfam" id="PF06974"/>
    </source>
</evidence>
<keyword evidence="15" id="KW-1185">Reference proteome</keyword>
<dbReference type="RefSeq" id="WP_090055934.1">
    <property type="nucleotide sequence ID" value="NZ_FNCC01000015.1"/>
</dbReference>
<evidence type="ECO:0000256" key="8">
    <source>
        <dbReference type="ARBA" id="ARBA00023098"/>
    </source>
</evidence>
<dbReference type="Pfam" id="PF03007">
    <property type="entry name" value="WS_DGAT_cat"/>
    <property type="match status" value="2"/>
</dbReference>
<dbReference type="STRING" id="200378.SAMN05216553_115158"/>
<dbReference type="GO" id="GO:0005886">
    <property type="term" value="C:plasma membrane"/>
    <property type="evidence" value="ECO:0007669"/>
    <property type="project" value="TreeGrafter"/>
</dbReference>
<dbReference type="GO" id="GO:0019432">
    <property type="term" value="P:triglyceride biosynthetic process"/>
    <property type="evidence" value="ECO:0007669"/>
    <property type="project" value="UniProtKB-UniPathway"/>
</dbReference>
<dbReference type="Proteomes" id="UP000199623">
    <property type="component" value="Unassembled WGS sequence"/>
</dbReference>
<evidence type="ECO:0000313" key="15">
    <source>
        <dbReference type="Proteomes" id="UP000199623"/>
    </source>
</evidence>
<dbReference type="GO" id="GO:0001666">
    <property type="term" value="P:response to hypoxia"/>
    <property type="evidence" value="ECO:0007669"/>
    <property type="project" value="TreeGrafter"/>
</dbReference>
<accession>A0A1G7ZHG5</accession>
<gene>
    <name evidence="14" type="ORF">SAMN05216553_115158</name>
</gene>
<keyword evidence="6 11" id="KW-0808">Transferase</keyword>
<evidence type="ECO:0000256" key="7">
    <source>
        <dbReference type="ARBA" id="ARBA00022798"/>
    </source>
</evidence>
<keyword evidence="9 11" id="KW-0012">Acyltransferase</keyword>
<dbReference type="Pfam" id="PF06974">
    <property type="entry name" value="WS_DGAT_C"/>
    <property type="match status" value="1"/>
</dbReference>
<dbReference type="InterPro" id="IPR009721">
    <property type="entry name" value="O-acyltransferase_WSD1_C"/>
</dbReference>
<evidence type="ECO:0000256" key="2">
    <source>
        <dbReference type="ARBA" id="ARBA00005189"/>
    </source>
</evidence>
<organism evidence="14 15">
    <name type="scientific">Lentzea fradiae</name>
    <dbReference type="NCBI Taxonomy" id="200378"/>
    <lineage>
        <taxon>Bacteria</taxon>
        <taxon>Bacillati</taxon>
        <taxon>Actinomycetota</taxon>
        <taxon>Actinomycetes</taxon>
        <taxon>Pseudonocardiales</taxon>
        <taxon>Pseudonocardiaceae</taxon>
        <taxon>Lentzea</taxon>
    </lineage>
</organism>
<evidence type="ECO:0000256" key="10">
    <source>
        <dbReference type="ARBA" id="ARBA00048109"/>
    </source>
</evidence>
<dbReference type="GO" id="GO:0006071">
    <property type="term" value="P:glycerol metabolic process"/>
    <property type="evidence" value="ECO:0007669"/>
    <property type="project" value="UniProtKB-KW"/>
</dbReference>
<name>A0A1G7ZHG5_9PSEU</name>
<dbReference type="GO" id="GO:0071731">
    <property type="term" value="P:response to nitric oxide"/>
    <property type="evidence" value="ECO:0007669"/>
    <property type="project" value="TreeGrafter"/>
</dbReference>
<comment type="catalytic activity">
    <reaction evidence="10 11">
        <text>an acyl-CoA + a 1,2-diacyl-sn-glycerol = a triacyl-sn-glycerol + CoA</text>
        <dbReference type="Rhea" id="RHEA:10868"/>
        <dbReference type="ChEBI" id="CHEBI:17815"/>
        <dbReference type="ChEBI" id="CHEBI:57287"/>
        <dbReference type="ChEBI" id="CHEBI:58342"/>
        <dbReference type="ChEBI" id="CHEBI:64615"/>
        <dbReference type="EC" id="2.3.1.20"/>
    </reaction>
</comment>
<evidence type="ECO:0000256" key="11">
    <source>
        <dbReference type="RuleBase" id="RU361241"/>
    </source>
</evidence>
<evidence type="ECO:0000256" key="1">
    <source>
        <dbReference type="ARBA" id="ARBA00004771"/>
    </source>
</evidence>
<dbReference type="EC" id="2.3.1.20" evidence="4 11"/>
<keyword evidence="5 11" id="KW-0444">Lipid biosynthesis</keyword>
<evidence type="ECO:0000256" key="4">
    <source>
        <dbReference type="ARBA" id="ARBA00013244"/>
    </source>
</evidence>
<reference evidence="15" key="1">
    <citation type="submission" date="2016-10" db="EMBL/GenBank/DDBJ databases">
        <authorList>
            <person name="Varghese N."/>
            <person name="Submissions S."/>
        </authorList>
    </citation>
    <scope>NUCLEOTIDE SEQUENCE [LARGE SCALE GENOMIC DNA]</scope>
    <source>
        <strain evidence="15">CGMCC 4.3506</strain>
    </source>
</reference>
<dbReference type="GO" id="GO:0004144">
    <property type="term" value="F:diacylglycerol O-acyltransferase activity"/>
    <property type="evidence" value="ECO:0007669"/>
    <property type="project" value="UniProtKB-EC"/>
</dbReference>
<evidence type="ECO:0000256" key="5">
    <source>
        <dbReference type="ARBA" id="ARBA00022516"/>
    </source>
</evidence>
<dbReference type="GO" id="GO:0051701">
    <property type="term" value="P:biological process involved in interaction with host"/>
    <property type="evidence" value="ECO:0007669"/>
    <property type="project" value="TreeGrafter"/>
</dbReference>
<dbReference type="NCBIfam" id="TIGR02946">
    <property type="entry name" value="acyl_WS_DGAT"/>
    <property type="match status" value="1"/>
</dbReference>
<comment type="similarity">
    <text evidence="3 11">Belongs to the long-chain O-acyltransferase family.</text>
</comment>
<comment type="pathway">
    <text evidence="1 11">Glycerolipid metabolism; triacylglycerol biosynthesis.</text>
</comment>
<evidence type="ECO:0000256" key="6">
    <source>
        <dbReference type="ARBA" id="ARBA00022679"/>
    </source>
</evidence>
<dbReference type="UniPathway" id="UPA00282"/>
<keyword evidence="7 11" id="KW-0319">Glycerol metabolism</keyword>
<comment type="pathway">
    <text evidence="2">Lipid metabolism.</text>
</comment>
<dbReference type="InterPro" id="IPR014292">
    <property type="entry name" value="Acyl_transf_WS/DGAT"/>
</dbReference>
<dbReference type="AlphaFoldDB" id="A0A1G7ZHG5"/>
<evidence type="ECO:0000256" key="9">
    <source>
        <dbReference type="ARBA" id="ARBA00023315"/>
    </source>
</evidence>
<dbReference type="SUPFAM" id="SSF52777">
    <property type="entry name" value="CoA-dependent acyltransferases"/>
    <property type="match status" value="2"/>
</dbReference>
<dbReference type="InterPro" id="IPR045034">
    <property type="entry name" value="O-acyltransferase_WSD1-like"/>
</dbReference>
<feature type="domain" description="O-acyltransferase WSD1 C-terminal" evidence="13">
    <location>
        <begin position="277"/>
        <end position="411"/>
    </location>
</feature>
<dbReference type="Gene3D" id="3.30.559.10">
    <property type="entry name" value="Chloramphenicol acetyltransferase-like domain"/>
    <property type="match status" value="1"/>
</dbReference>
<evidence type="ECO:0000259" key="12">
    <source>
        <dbReference type="Pfam" id="PF03007"/>
    </source>
</evidence>
<evidence type="ECO:0000313" key="14">
    <source>
        <dbReference type="EMBL" id="SDH07540.1"/>
    </source>
</evidence>
<dbReference type="InterPro" id="IPR004255">
    <property type="entry name" value="O-acyltransferase_WSD1_N"/>
</dbReference>
<protein>
    <recommendedName>
        <fullName evidence="4 11">Diacylglycerol O-acyltransferase</fullName>
        <ecNumber evidence="4 11">2.3.1.20</ecNumber>
    </recommendedName>
</protein>
<proteinExistence type="inferred from homology"/>
<dbReference type="PANTHER" id="PTHR31650">
    <property type="entry name" value="O-ACYLTRANSFERASE (WSD1-LIKE) FAMILY PROTEIN"/>
    <property type="match status" value="1"/>
</dbReference>
<feature type="domain" description="O-acyltransferase WSD1-like N-terminal" evidence="12">
    <location>
        <begin position="5"/>
        <end position="158"/>
    </location>
</feature>
<sequence length="433" mass="46160">MTDHLSPLDIAFLAMEGSANPLHLGAVATFAPSTPVHPARIAALLCERAQEVSRLRQRARTSLLGGARWVEDPGFAPEDHVFTHHVRGRERFATLVSHLMAQPLDLARPPWELHVVTGLTGGRFAVVAKLHHSLCDGMKAVGLGLRLFDASRLSIPDTPAPSRPMIPSLSGMSLRGIKDTIDLASSVLMNTRPPALGSPVLTSSTRPRRVVMSRLDLADVHRIRRTHGGTVNDVLLALVTGALRHWLSAHGSAGPSSVVRALIPVDQRSRTGDAAAGNQISGYLVSLPVGCPDPVERLRDLRAQMEAAKAAGPDRGAGALPLLADRVPPLVHRLTAPVMGRCAPLLFDTLVTSVPLPSVPLALDGAALCELYPVAPVAPGHAVGIALSVYRSSVHVCLNTNQSWMSDAQWLDGVLRREVASLQDARELVGLPR</sequence>
<evidence type="ECO:0000256" key="3">
    <source>
        <dbReference type="ARBA" id="ARBA00009587"/>
    </source>
</evidence>
<dbReference type="EMBL" id="FNCC01000015">
    <property type="protein sequence ID" value="SDH07540.1"/>
    <property type="molecule type" value="Genomic_DNA"/>
</dbReference>
<dbReference type="InterPro" id="IPR023213">
    <property type="entry name" value="CAT-like_dom_sf"/>
</dbReference>
<dbReference type="Gene3D" id="3.30.559.30">
    <property type="entry name" value="Nonribosomal peptide synthetase, condensation domain"/>
    <property type="match status" value="1"/>
</dbReference>